<dbReference type="InterPro" id="IPR036721">
    <property type="entry name" value="RCK_C_sf"/>
</dbReference>
<accession>A0A6A7K8U7</accession>
<evidence type="ECO:0000256" key="4">
    <source>
        <dbReference type="SAM" id="Coils"/>
    </source>
</evidence>
<evidence type="ECO:0000256" key="1">
    <source>
        <dbReference type="ARBA" id="ARBA00023015"/>
    </source>
</evidence>
<dbReference type="Gene3D" id="1.10.10.10">
    <property type="entry name" value="Winged helix-like DNA-binding domain superfamily/Winged helix DNA-binding domain"/>
    <property type="match status" value="1"/>
</dbReference>
<dbReference type="Gene3D" id="3.30.70.1450">
    <property type="entry name" value="Regulator of K+ conductance, C-terminal domain"/>
    <property type="match status" value="1"/>
</dbReference>
<keyword evidence="3" id="KW-0804">Transcription</keyword>
<gene>
    <name evidence="7" type="ORF">GC105_08470</name>
</gene>
<sequence length="209" mass="23723">MEKKVKVTSPRYQQIAADVAAKIADKHYQVGDKLFARSALASQYGVSAETARRAICVLSDMQIVNTTKGSGVIITSYENAVKFVKTHEDIETVNDLRNDIIKSIERQNNENEFLKEQIRRLIDKTSRFKSINPFIPFEITIDPTSTYVGKNLSDVNFWHNTLATVVGIKREDSLLMSPGPYSVITEGDILYFVGDENCYERVLNFLYQN</sequence>
<organism evidence="7 8">
    <name type="scientific">Alkalibaculum sporogenes</name>
    <dbReference type="NCBI Taxonomy" id="2655001"/>
    <lineage>
        <taxon>Bacteria</taxon>
        <taxon>Bacillati</taxon>
        <taxon>Bacillota</taxon>
        <taxon>Clostridia</taxon>
        <taxon>Eubacteriales</taxon>
        <taxon>Eubacteriaceae</taxon>
        <taxon>Alkalibaculum</taxon>
    </lineage>
</organism>
<dbReference type="Pfam" id="PF02080">
    <property type="entry name" value="TrkA_C"/>
    <property type="match status" value="1"/>
</dbReference>
<proteinExistence type="predicted"/>
<keyword evidence="4" id="KW-0175">Coiled coil</keyword>
<keyword evidence="2" id="KW-0238">DNA-binding</keyword>
<dbReference type="GO" id="GO:0003677">
    <property type="term" value="F:DNA binding"/>
    <property type="evidence" value="ECO:0007669"/>
    <property type="project" value="UniProtKB-KW"/>
</dbReference>
<dbReference type="InterPro" id="IPR036388">
    <property type="entry name" value="WH-like_DNA-bd_sf"/>
</dbReference>
<dbReference type="InterPro" id="IPR000524">
    <property type="entry name" value="Tscrpt_reg_HTH_GntR"/>
</dbReference>
<keyword evidence="1" id="KW-0805">Transcription regulation</keyword>
<keyword evidence="8" id="KW-1185">Reference proteome</keyword>
<feature type="coiled-coil region" evidence="4">
    <location>
        <begin position="97"/>
        <end position="124"/>
    </location>
</feature>
<dbReference type="Pfam" id="PF00392">
    <property type="entry name" value="GntR"/>
    <property type="match status" value="1"/>
</dbReference>
<feature type="domain" description="RCK C-terminal" evidence="6">
    <location>
        <begin position="123"/>
        <end position="208"/>
    </location>
</feature>
<dbReference type="PANTHER" id="PTHR38445:SF10">
    <property type="entry name" value="GNTR-FAMILY TRANSCRIPTIONAL REGULATOR"/>
    <property type="match status" value="1"/>
</dbReference>
<dbReference type="InterPro" id="IPR036390">
    <property type="entry name" value="WH_DNA-bd_sf"/>
</dbReference>
<dbReference type="SUPFAM" id="SSF46785">
    <property type="entry name" value="Winged helix' DNA-binding domain"/>
    <property type="match status" value="1"/>
</dbReference>
<evidence type="ECO:0000259" key="6">
    <source>
        <dbReference type="PROSITE" id="PS51202"/>
    </source>
</evidence>
<dbReference type="GO" id="GO:0008324">
    <property type="term" value="F:monoatomic cation transmembrane transporter activity"/>
    <property type="evidence" value="ECO:0007669"/>
    <property type="project" value="InterPro"/>
</dbReference>
<evidence type="ECO:0000259" key="5">
    <source>
        <dbReference type="PROSITE" id="PS50949"/>
    </source>
</evidence>
<feature type="domain" description="HTH gntR-type" evidence="5">
    <location>
        <begin position="9"/>
        <end position="77"/>
    </location>
</feature>
<dbReference type="Proteomes" id="UP000440004">
    <property type="component" value="Unassembled WGS sequence"/>
</dbReference>
<dbReference type="PANTHER" id="PTHR38445">
    <property type="entry name" value="HTH-TYPE TRANSCRIPTIONAL REPRESSOR YTRA"/>
    <property type="match status" value="1"/>
</dbReference>
<reference evidence="7 8" key="1">
    <citation type="submission" date="2019-10" db="EMBL/GenBank/DDBJ databases">
        <title>Alkalibaculum tamaniensis sp.nov., a new alkaliphilic acetogen, isolated on methoxylated aromatics from a mud volcano.</title>
        <authorList>
            <person name="Khomyakova M.A."/>
            <person name="Merkel A.Y."/>
            <person name="Bonch-Osmolovskaya E.A."/>
            <person name="Slobodkin A.I."/>
        </authorList>
    </citation>
    <scope>NUCLEOTIDE SEQUENCE [LARGE SCALE GENOMIC DNA]</scope>
    <source>
        <strain evidence="7 8">M08DMB</strain>
    </source>
</reference>
<evidence type="ECO:0000313" key="7">
    <source>
        <dbReference type="EMBL" id="MPW25822.1"/>
    </source>
</evidence>
<dbReference type="EMBL" id="WHNX01000011">
    <property type="protein sequence ID" value="MPW25822.1"/>
    <property type="molecule type" value="Genomic_DNA"/>
</dbReference>
<dbReference type="GO" id="GO:0006813">
    <property type="term" value="P:potassium ion transport"/>
    <property type="evidence" value="ECO:0007669"/>
    <property type="project" value="InterPro"/>
</dbReference>
<dbReference type="SUPFAM" id="SSF116726">
    <property type="entry name" value="TrkA C-terminal domain-like"/>
    <property type="match status" value="1"/>
</dbReference>
<dbReference type="CDD" id="cd07377">
    <property type="entry name" value="WHTH_GntR"/>
    <property type="match status" value="1"/>
</dbReference>
<dbReference type="GO" id="GO:0003700">
    <property type="term" value="F:DNA-binding transcription factor activity"/>
    <property type="evidence" value="ECO:0007669"/>
    <property type="project" value="InterPro"/>
</dbReference>
<dbReference type="PROSITE" id="PS50949">
    <property type="entry name" value="HTH_GNTR"/>
    <property type="match status" value="1"/>
</dbReference>
<dbReference type="RefSeq" id="WP_152803662.1">
    <property type="nucleotide sequence ID" value="NZ_WHNX01000011.1"/>
</dbReference>
<evidence type="ECO:0000256" key="2">
    <source>
        <dbReference type="ARBA" id="ARBA00023125"/>
    </source>
</evidence>
<dbReference type="PROSITE" id="PS51202">
    <property type="entry name" value="RCK_C"/>
    <property type="match status" value="1"/>
</dbReference>
<protein>
    <submittedName>
        <fullName evidence="7">GntR family transcriptional regulator</fullName>
    </submittedName>
</protein>
<dbReference type="SMART" id="SM00345">
    <property type="entry name" value="HTH_GNTR"/>
    <property type="match status" value="1"/>
</dbReference>
<dbReference type="InterPro" id="IPR006037">
    <property type="entry name" value="RCK_C"/>
</dbReference>
<dbReference type="AlphaFoldDB" id="A0A6A7K8U7"/>
<comment type="caution">
    <text evidence="7">The sequence shown here is derived from an EMBL/GenBank/DDBJ whole genome shotgun (WGS) entry which is preliminary data.</text>
</comment>
<evidence type="ECO:0000256" key="3">
    <source>
        <dbReference type="ARBA" id="ARBA00023163"/>
    </source>
</evidence>
<evidence type="ECO:0000313" key="8">
    <source>
        <dbReference type="Proteomes" id="UP000440004"/>
    </source>
</evidence>
<name>A0A6A7K8U7_9FIRM</name>